<protein>
    <submittedName>
        <fullName evidence="1">Uncharacterized protein</fullName>
    </submittedName>
</protein>
<name>A0A3M7PET4_BRAPC</name>
<evidence type="ECO:0000313" key="2">
    <source>
        <dbReference type="Proteomes" id="UP000276133"/>
    </source>
</evidence>
<organism evidence="1 2">
    <name type="scientific">Brachionus plicatilis</name>
    <name type="common">Marine rotifer</name>
    <name type="synonym">Brachionus muelleri</name>
    <dbReference type="NCBI Taxonomy" id="10195"/>
    <lineage>
        <taxon>Eukaryota</taxon>
        <taxon>Metazoa</taxon>
        <taxon>Spiralia</taxon>
        <taxon>Gnathifera</taxon>
        <taxon>Rotifera</taxon>
        <taxon>Eurotatoria</taxon>
        <taxon>Monogononta</taxon>
        <taxon>Pseudotrocha</taxon>
        <taxon>Ploima</taxon>
        <taxon>Brachionidae</taxon>
        <taxon>Brachionus</taxon>
    </lineage>
</organism>
<accession>A0A3M7PET4</accession>
<keyword evidence="2" id="KW-1185">Reference proteome</keyword>
<dbReference type="EMBL" id="REGN01011541">
    <property type="protein sequence ID" value="RMZ97214.1"/>
    <property type="molecule type" value="Genomic_DNA"/>
</dbReference>
<reference evidence="1 2" key="1">
    <citation type="journal article" date="2018" name="Sci. Rep.">
        <title>Genomic signatures of local adaptation to the degree of environmental predictability in rotifers.</title>
        <authorList>
            <person name="Franch-Gras L."/>
            <person name="Hahn C."/>
            <person name="Garcia-Roger E.M."/>
            <person name="Carmona M.J."/>
            <person name="Serra M."/>
            <person name="Gomez A."/>
        </authorList>
    </citation>
    <scope>NUCLEOTIDE SEQUENCE [LARGE SCALE GENOMIC DNA]</scope>
    <source>
        <strain evidence="1">HYR1</strain>
    </source>
</reference>
<comment type="caution">
    <text evidence="1">The sequence shown here is derived from an EMBL/GenBank/DDBJ whole genome shotgun (WGS) entry which is preliminary data.</text>
</comment>
<dbReference type="Proteomes" id="UP000276133">
    <property type="component" value="Unassembled WGS sequence"/>
</dbReference>
<dbReference type="AlphaFoldDB" id="A0A3M7PET4"/>
<evidence type="ECO:0000313" key="1">
    <source>
        <dbReference type="EMBL" id="RMZ97214.1"/>
    </source>
</evidence>
<sequence>MLYRMLKNRQIKHSTNHVKELLNHLMGCRVLKHDIETIIRQKNKNLHEDDLVEDVIDVEIEVEVAKENKRVGKSFFI</sequence>
<gene>
    <name evidence="1" type="ORF">BpHYR1_044684</name>
</gene>
<proteinExistence type="predicted"/>